<dbReference type="SUPFAM" id="SSF53649">
    <property type="entry name" value="Alkaline phosphatase-like"/>
    <property type="match status" value="1"/>
</dbReference>
<dbReference type="PROSITE" id="PS51257">
    <property type="entry name" value="PROKAR_LIPOPROTEIN"/>
    <property type="match status" value="1"/>
</dbReference>
<proteinExistence type="inferred from homology"/>
<organism evidence="9 10">
    <name type="scientific">Paralvinella palmiformis</name>
    <dbReference type="NCBI Taxonomy" id="53620"/>
    <lineage>
        <taxon>Eukaryota</taxon>
        <taxon>Metazoa</taxon>
        <taxon>Spiralia</taxon>
        <taxon>Lophotrochozoa</taxon>
        <taxon>Annelida</taxon>
        <taxon>Polychaeta</taxon>
        <taxon>Sedentaria</taxon>
        <taxon>Canalipalpata</taxon>
        <taxon>Terebellida</taxon>
        <taxon>Terebelliformia</taxon>
        <taxon>Alvinellidae</taxon>
        <taxon>Paralvinella</taxon>
    </lineage>
</organism>
<feature type="domain" description="Sulfatase N-terminal" evidence="8">
    <location>
        <begin position="40"/>
        <end position="381"/>
    </location>
</feature>
<dbReference type="Gene3D" id="3.40.720.10">
    <property type="entry name" value="Alkaline Phosphatase, subunit A"/>
    <property type="match status" value="1"/>
</dbReference>
<evidence type="ECO:0000313" key="10">
    <source>
        <dbReference type="Proteomes" id="UP001208570"/>
    </source>
</evidence>
<evidence type="ECO:0000256" key="5">
    <source>
        <dbReference type="ARBA" id="ARBA00022801"/>
    </source>
</evidence>
<dbReference type="InterPro" id="IPR017850">
    <property type="entry name" value="Alkaline_phosphatase_core_sf"/>
</dbReference>
<dbReference type="GO" id="GO:0005737">
    <property type="term" value="C:cytoplasm"/>
    <property type="evidence" value="ECO:0007669"/>
    <property type="project" value="TreeGrafter"/>
</dbReference>
<keyword evidence="6" id="KW-0106">Calcium</keyword>
<dbReference type="AlphaFoldDB" id="A0AAD9N9B7"/>
<dbReference type="PANTHER" id="PTHR45953">
    <property type="entry name" value="IDURONATE 2-SULFATASE"/>
    <property type="match status" value="1"/>
</dbReference>
<evidence type="ECO:0000256" key="1">
    <source>
        <dbReference type="ARBA" id="ARBA00001913"/>
    </source>
</evidence>
<dbReference type="GO" id="GO:0046872">
    <property type="term" value="F:metal ion binding"/>
    <property type="evidence" value="ECO:0007669"/>
    <property type="project" value="UniProtKB-KW"/>
</dbReference>
<dbReference type="InterPro" id="IPR035874">
    <property type="entry name" value="IDS"/>
</dbReference>
<keyword evidence="10" id="KW-1185">Reference proteome</keyword>
<feature type="signal peptide" evidence="7">
    <location>
        <begin position="1"/>
        <end position="26"/>
    </location>
</feature>
<keyword evidence="4 7" id="KW-0732">Signal</keyword>
<evidence type="ECO:0000259" key="8">
    <source>
        <dbReference type="Pfam" id="PF00884"/>
    </source>
</evidence>
<comment type="caution">
    <text evidence="9">The sequence shown here is derived from an EMBL/GenBank/DDBJ whole genome shotgun (WGS) entry which is preliminary data.</text>
</comment>
<evidence type="ECO:0000256" key="6">
    <source>
        <dbReference type="ARBA" id="ARBA00022837"/>
    </source>
</evidence>
<reference evidence="9" key="1">
    <citation type="journal article" date="2023" name="Mol. Biol. Evol.">
        <title>Third-Generation Sequencing Reveals the Adaptive Role of the Epigenome in Three Deep-Sea Polychaetes.</title>
        <authorList>
            <person name="Perez M."/>
            <person name="Aroh O."/>
            <person name="Sun Y."/>
            <person name="Lan Y."/>
            <person name="Juniper S.K."/>
            <person name="Young C.R."/>
            <person name="Angers B."/>
            <person name="Qian P.Y."/>
        </authorList>
    </citation>
    <scope>NUCLEOTIDE SEQUENCE</scope>
    <source>
        <strain evidence="9">P08H-3</strain>
    </source>
</reference>
<comment type="similarity">
    <text evidence="2">Belongs to the sulfatase family.</text>
</comment>
<gene>
    <name evidence="9" type="ORF">LSH36_138g09111</name>
</gene>
<name>A0AAD9N9B7_9ANNE</name>
<evidence type="ECO:0000256" key="7">
    <source>
        <dbReference type="SAM" id="SignalP"/>
    </source>
</evidence>
<dbReference type="InterPro" id="IPR000917">
    <property type="entry name" value="Sulfatase_N"/>
</dbReference>
<comment type="cofactor">
    <cofactor evidence="1">
        <name>Ca(2+)</name>
        <dbReference type="ChEBI" id="CHEBI:29108"/>
    </cofactor>
</comment>
<evidence type="ECO:0000256" key="2">
    <source>
        <dbReference type="ARBA" id="ARBA00008779"/>
    </source>
</evidence>
<accession>A0AAD9N9B7</accession>
<evidence type="ECO:0000313" key="9">
    <source>
        <dbReference type="EMBL" id="KAK2160208.1"/>
    </source>
</evidence>
<dbReference type="EMBL" id="JAODUP010000138">
    <property type="protein sequence ID" value="KAK2160208.1"/>
    <property type="molecule type" value="Genomic_DNA"/>
</dbReference>
<keyword evidence="5" id="KW-0378">Hydrolase</keyword>
<dbReference type="PANTHER" id="PTHR45953:SF1">
    <property type="entry name" value="IDURONATE 2-SULFATASE"/>
    <property type="match status" value="1"/>
</dbReference>
<evidence type="ECO:0000256" key="3">
    <source>
        <dbReference type="ARBA" id="ARBA00022723"/>
    </source>
</evidence>
<dbReference type="Proteomes" id="UP001208570">
    <property type="component" value="Unassembled WGS sequence"/>
</dbReference>
<protein>
    <recommendedName>
        <fullName evidence="8">Sulfatase N-terminal domain-containing protein</fullName>
    </recommendedName>
</protein>
<sequence length="516" mass="58555">MKSRRIATVVSSLIVLLACYKWFSGSNDIRQVGSSESSRKNVLFMITDDMRTQLGCYSGPDSMFDTIRMHTPNLDRLASKSLLLRRAYSQYTLCCPSRSSMLTGRRPDITGVLNNDVYWRNIGLNFTTLPQYFKQNGYHSIGIAKVFHKFKDPPSWTEYTKFGNPEKDVLDFKKGATWLAYTNEQNADKPLFDIRATDYAIRRLEELAPKARSGEEPFLLAIGFNKPHVSFVCPEDYFDLYPLESGRRYMSKLDWQTPIVREGAGMVNVSMIDGELRMKDVVLREHRRAYFACISYVDDLVGQLLETLDRLGLSDTTVVTFVADHGYHLGENGKFGKNVLTEVSSHVPMMIHVPGLTDHGVESNSIVESLDLFPTIVQAAGLEPPPRCPDDSRNVSFCAQGTSLLTLVEDPDAHIKDAAFTQIRFGTSSVKGYSMRTDRYRYTEYVRVDALGDSTDVYIDLQDNPPELFDHNTDKEETVNRISSSKYHNIEKELRRALHDYIKKSNGVSSLRSEID</sequence>
<keyword evidence="3" id="KW-0479">Metal-binding</keyword>
<dbReference type="Pfam" id="PF00884">
    <property type="entry name" value="Sulfatase"/>
    <property type="match status" value="1"/>
</dbReference>
<feature type="chain" id="PRO_5042198672" description="Sulfatase N-terminal domain-containing protein" evidence="7">
    <location>
        <begin position="27"/>
        <end position="516"/>
    </location>
</feature>
<evidence type="ECO:0000256" key="4">
    <source>
        <dbReference type="ARBA" id="ARBA00022729"/>
    </source>
</evidence>
<dbReference type="CDD" id="cd16030">
    <property type="entry name" value="iduronate-2-sulfatase"/>
    <property type="match status" value="1"/>
</dbReference>
<dbReference type="GO" id="GO:0004423">
    <property type="term" value="F:iduronate-2-sulfatase activity"/>
    <property type="evidence" value="ECO:0007669"/>
    <property type="project" value="InterPro"/>
</dbReference>